<comment type="similarity">
    <text evidence="1 8">Belongs to the NTAQ1 family.</text>
</comment>
<proteinExistence type="inferred from homology"/>
<keyword evidence="5 8" id="KW-0378">Hydrolase</keyword>
<dbReference type="GO" id="GO:0008418">
    <property type="term" value="F:protein-N-terminal asparagine amidohydrolase activity"/>
    <property type="evidence" value="ECO:0007669"/>
    <property type="project" value="UniProtKB-UniRule"/>
</dbReference>
<dbReference type="Pfam" id="PF09764">
    <property type="entry name" value="Nt_Gln_amidase"/>
    <property type="match status" value="1"/>
</dbReference>
<evidence type="ECO:0000256" key="2">
    <source>
        <dbReference type="ARBA" id="ARBA00011245"/>
    </source>
</evidence>
<evidence type="ECO:0000256" key="8">
    <source>
        <dbReference type="RuleBase" id="RU367082"/>
    </source>
</evidence>
<dbReference type="PANTHER" id="PTHR13035">
    <property type="entry name" value="PROTEIN N-TERMINAL GLUTAMINE AMIDOHYDROLASE"/>
    <property type="match status" value="1"/>
</dbReference>
<comment type="subunit">
    <text evidence="2 8">Monomer.</text>
</comment>
<sequence>MAKDRRTASRSQPTSSSQAIVQQPQPFKASTPDRQQQDPDLFIYSYLLLCEKKSEENVHLLCKELIRAGLADPAGNDLYAVFVSNEEKKIPLWYQKASRTNDGFVLWDYHVICIQSRRNKGDVLDLVWDLDSSLPFPCPFLQYIADAIQPLAFGDSIYGRLFRVVHGPLFLRSFASDRSHMKDPMGNWIELPPKYEPIVAEDGNTNNLNEYIAMSTNDVGDLESMVNDVYRNKHGVVINETLLPVFFSRLPE</sequence>
<feature type="compositionally biased region" description="Polar residues" evidence="9">
    <location>
        <begin position="9"/>
        <end position="25"/>
    </location>
</feature>
<comment type="catalytic activity">
    <reaction evidence="7 8">
        <text>N-terminal L-glutaminyl-[protein] + H2O = N-terminal L-glutamyl-[protein] + NH4(+)</text>
        <dbReference type="Rhea" id="RHEA:50680"/>
        <dbReference type="Rhea" id="RHEA-COMP:12668"/>
        <dbReference type="Rhea" id="RHEA-COMP:12777"/>
        <dbReference type="ChEBI" id="CHEBI:15377"/>
        <dbReference type="ChEBI" id="CHEBI:28938"/>
        <dbReference type="ChEBI" id="CHEBI:64721"/>
        <dbReference type="ChEBI" id="CHEBI:64722"/>
        <dbReference type="EC" id="3.5.1.122"/>
    </reaction>
</comment>
<dbReference type="GO" id="GO:0005634">
    <property type="term" value="C:nucleus"/>
    <property type="evidence" value="ECO:0007669"/>
    <property type="project" value="TreeGrafter"/>
</dbReference>
<evidence type="ECO:0000313" key="11">
    <source>
        <dbReference type="EnsemblPlants" id="EMT32006"/>
    </source>
</evidence>
<dbReference type="InterPro" id="IPR023128">
    <property type="entry name" value="Prot_N_Gln_amidohydro_ab_roll"/>
</dbReference>
<evidence type="ECO:0000256" key="5">
    <source>
        <dbReference type="ARBA" id="ARBA00022801"/>
    </source>
</evidence>
<dbReference type="AlphaFoldDB" id="M8D6F4"/>
<name>M8D6F4_AEGTA</name>
<reference evidence="11" key="1">
    <citation type="submission" date="2015-06" db="UniProtKB">
        <authorList>
            <consortium name="EnsemblPlants"/>
        </authorList>
    </citation>
    <scope>IDENTIFICATION</scope>
</reference>
<accession>M8D6F4</accession>
<organism evidence="11">
    <name type="scientific">Aegilops tauschii</name>
    <name type="common">Tausch's goatgrass</name>
    <name type="synonym">Aegilops squarrosa</name>
    <dbReference type="NCBI Taxonomy" id="37682"/>
    <lineage>
        <taxon>Eukaryota</taxon>
        <taxon>Viridiplantae</taxon>
        <taxon>Streptophyta</taxon>
        <taxon>Embryophyta</taxon>
        <taxon>Tracheophyta</taxon>
        <taxon>Spermatophyta</taxon>
        <taxon>Magnoliopsida</taxon>
        <taxon>Liliopsida</taxon>
        <taxon>Poales</taxon>
        <taxon>Poaceae</taxon>
        <taxon>BOP clade</taxon>
        <taxon>Pooideae</taxon>
        <taxon>Triticodae</taxon>
        <taxon>Triticeae</taxon>
        <taxon>Triticinae</taxon>
        <taxon>Aegilops</taxon>
    </lineage>
</organism>
<dbReference type="PANTHER" id="PTHR13035:SF0">
    <property type="entry name" value="PROTEIN N-TERMINAL GLUTAMINE AMIDOHYDROLASE"/>
    <property type="match status" value="1"/>
</dbReference>
<dbReference type="Gene3D" id="3.10.620.10">
    <property type="entry name" value="Protein N-terminal glutamine amidohydrolase, alpha beta roll"/>
    <property type="match status" value="1"/>
</dbReference>
<feature type="domain" description="Protein N-terminal glutamine amidohydrolase alpha beta roll" evidence="10">
    <location>
        <begin position="55"/>
        <end position="243"/>
    </location>
</feature>
<dbReference type="InterPro" id="IPR037132">
    <property type="entry name" value="N_Gln_amidohydro_ab_roll_sf"/>
</dbReference>
<protein>
    <recommendedName>
        <fullName evidence="4 8">Protein N-terminal glutamine amidohydrolase</fullName>
        <ecNumber evidence="3 8">3.5.1.122</ecNumber>
    </recommendedName>
    <alternativeName>
        <fullName evidence="6 8">Protein NH2-terminal glutamine deamidase</fullName>
    </alternativeName>
</protein>
<comment type="function">
    <text evidence="8">Mediates the side-chain deamidation of N-terminal glutamine residues to glutamate, an important step in N-end rule pathway of protein degradation. Conversion of the resulting N-terminal glutamine to glutamate renders the protein susceptible to arginylation, polyubiquitination and degradation as specified by the N-end rule. Does not act on substrates with internal or C-terminal glutamine and does not act on non-glutamine residues in any position.</text>
</comment>
<evidence type="ECO:0000259" key="10">
    <source>
        <dbReference type="Pfam" id="PF09764"/>
    </source>
</evidence>
<evidence type="ECO:0000256" key="9">
    <source>
        <dbReference type="SAM" id="MobiDB-lite"/>
    </source>
</evidence>
<evidence type="ECO:0000256" key="4">
    <source>
        <dbReference type="ARBA" id="ARBA00021247"/>
    </source>
</evidence>
<feature type="region of interest" description="Disordered" evidence="9">
    <location>
        <begin position="1"/>
        <end position="35"/>
    </location>
</feature>
<dbReference type="InterPro" id="IPR039733">
    <property type="entry name" value="NTAQ1"/>
</dbReference>
<dbReference type="GO" id="GO:0070773">
    <property type="term" value="F:protein-N-terminal glutamine amidohydrolase activity"/>
    <property type="evidence" value="ECO:0007669"/>
    <property type="project" value="UniProtKB-UniRule"/>
</dbReference>
<dbReference type="EC" id="3.5.1.122" evidence="3 8"/>
<evidence type="ECO:0000256" key="1">
    <source>
        <dbReference type="ARBA" id="ARBA00008985"/>
    </source>
</evidence>
<evidence type="ECO:0000256" key="6">
    <source>
        <dbReference type="ARBA" id="ARBA00029677"/>
    </source>
</evidence>
<evidence type="ECO:0000256" key="7">
    <source>
        <dbReference type="ARBA" id="ARBA00048768"/>
    </source>
</evidence>
<dbReference type="GO" id="GO:0005829">
    <property type="term" value="C:cytosol"/>
    <property type="evidence" value="ECO:0007669"/>
    <property type="project" value="TreeGrafter"/>
</dbReference>
<evidence type="ECO:0000256" key="3">
    <source>
        <dbReference type="ARBA" id="ARBA00012718"/>
    </source>
</evidence>
<dbReference type="EnsemblPlants" id="EMT32006">
    <property type="protein sequence ID" value="EMT32006"/>
    <property type="gene ID" value="F775_26111"/>
</dbReference>